<keyword evidence="6 8" id="KW-0443">Lipid metabolism</keyword>
<feature type="domain" description="4'-phosphopantetheinyl transferase" evidence="9">
    <location>
        <begin position="35"/>
        <end position="134"/>
    </location>
</feature>
<keyword evidence="4 8" id="KW-0276">Fatty acid metabolism</keyword>
<accession>A0ABQ3V2B8</accession>
<feature type="binding site" evidence="8">
    <location>
        <position position="90"/>
    </location>
    <ligand>
        <name>Mg(2+)</name>
        <dbReference type="ChEBI" id="CHEBI:18420"/>
    </ligand>
</feature>
<dbReference type="Proteomes" id="UP000654345">
    <property type="component" value="Unassembled WGS sequence"/>
</dbReference>
<keyword evidence="2 8" id="KW-0808">Transferase</keyword>
<evidence type="ECO:0000313" key="11">
    <source>
        <dbReference type="Proteomes" id="UP000654345"/>
    </source>
</evidence>
<evidence type="ECO:0000259" key="9">
    <source>
        <dbReference type="Pfam" id="PF01648"/>
    </source>
</evidence>
<comment type="catalytic activity">
    <reaction evidence="8">
        <text>apo-[ACP] + CoA = holo-[ACP] + adenosine 3',5'-bisphosphate + H(+)</text>
        <dbReference type="Rhea" id="RHEA:12068"/>
        <dbReference type="Rhea" id="RHEA-COMP:9685"/>
        <dbReference type="Rhea" id="RHEA-COMP:9690"/>
        <dbReference type="ChEBI" id="CHEBI:15378"/>
        <dbReference type="ChEBI" id="CHEBI:29999"/>
        <dbReference type="ChEBI" id="CHEBI:57287"/>
        <dbReference type="ChEBI" id="CHEBI:58343"/>
        <dbReference type="ChEBI" id="CHEBI:64479"/>
        <dbReference type="EC" id="2.7.8.7"/>
    </reaction>
</comment>
<evidence type="ECO:0000256" key="3">
    <source>
        <dbReference type="ARBA" id="ARBA00022723"/>
    </source>
</evidence>
<dbReference type="InterPro" id="IPR002582">
    <property type="entry name" value="ACPS"/>
</dbReference>
<keyword evidence="11" id="KW-1185">Reference proteome</keyword>
<dbReference type="EMBL" id="BNJG01000003">
    <property type="protein sequence ID" value="GHO59123.1"/>
    <property type="molecule type" value="Genomic_DNA"/>
</dbReference>
<feature type="binding site" evidence="8">
    <location>
        <position position="38"/>
    </location>
    <ligand>
        <name>Mg(2+)</name>
        <dbReference type="ChEBI" id="CHEBI:18420"/>
    </ligand>
</feature>
<dbReference type="InterPro" id="IPR004568">
    <property type="entry name" value="Ppantetheine-prot_Trfase_dom"/>
</dbReference>
<dbReference type="Gene3D" id="3.90.470.20">
    <property type="entry name" value="4'-phosphopantetheinyl transferase domain"/>
    <property type="match status" value="1"/>
</dbReference>
<dbReference type="InterPro" id="IPR008278">
    <property type="entry name" value="4-PPantetheinyl_Trfase_dom"/>
</dbReference>
<evidence type="ECO:0000256" key="6">
    <source>
        <dbReference type="ARBA" id="ARBA00023098"/>
    </source>
</evidence>
<evidence type="ECO:0000256" key="4">
    <source>
        <dbReference type="ARBA" id="ARBA00022832"/>
    </source>
</evidence>
<organism evidence="10 11">
    <name type="scientific">Ktedonobacter robiniae</name>
    <dbReference type="NCBI Taxonomy" id="2778365"/>
    <lineage>
        <taxon>Bacteria</taxon>
        <taxon>Bacillati</taxon>
        <taxon>Chloroflexota</taxon>
        <taxon>Ktedonobacteria</taxon>
        <taxon>Ktedonobacterales</taxon>
        <taxon>Ktedonobacteraceae</taxon>
        <taxon>Ktedonobacter</taxon>
    </lineage>
</organism>
<comment type="function">
    <text evidence="8">Transfers the 4'-phosphopantetheine moiety from coenzyme A to a Ser of acyl-carrier-protein.</text>
</comment>
<keyword evidence="3 8" id="KW-0479">Metal-binding</keyword>
<dbReference type="EC" id="2.7.8.7" evidence="8"/>
<evidence type="ECO:0000256" key="8">
    <source>
        <dbReference type="HAMAP-Rule" id="MF_00101"/>
    </source>
</evidence>
<keyword evidence="8" id="KW-0963">Cytoplasm</keyword>
<comment type="similarity">
    <text evidence="8">Belongs to the P-Pant transferase superfamily. AcpS family.</text>
</comment>
<proteinExistence type="inferred from homology"/>
<keyword evidence="5 8" id="KW-0460">Magnesium</keyword>
<keyword evidence="7 8" id="KW-0275">Fatty acid biosynthesis</keyword>
<dbReference type="RefSeq" id="WP_201375332.1">
    <property type="nucleotide sequence ID" value="NZ_BNJG01000003.1"/>
</dbReference>
<dbReference type="NCBIfam" id="TIGR00516">
    <property type="entry name" value="acpS"/>
    <property type="match status" value="1"/>
</dbReference>
<evidence type="ECO:0000256" key="2">
    <source>
        <dbReference type="ARBA" id="ARBA00022679"/>
    </source>
</evidence>
<dbReference type="HAMAP" id="MF_00101">
    <property type="entry name" value="AcpS"/>
    <property type="match status" value="1"/>
</dbReference>
<dbReference type="InterPro" id="IPR037143">
    <property type="entry name" value="4-PPantetheinyl_Trfase_dom_sf"/>
</dbReference>
<keyword evidence="1 8" id="KW-0444">Lipid biosynthesis</keyword>
<evidence type="ECO:0000256" key="5">
    <source>
        <dbReference type="ARBA" id="ARBA00022842"/>
    </source>
</evidence>
<comment type="caution">
    <text evidence="10">The sequence shown here is derived from an EMBL/GenBank/DDBJ whole genome shotgun (WGS) entry which is preliminary data.</text>
</comment>
<evidence type="ECO:0000256" key="7">
    <source>
        <dbReference type="ARBA" id="ARBA00023160"/>
    </source>
</evidence>
<name>A0ABQ3V2B8_9CHLR</name>
<dbReference type="SUPFAM" id="SSF56214">
    <property type="entry name" value="4'-phosphopantetheinyl transferase"/>
    <property type="match status" value="1"/>
</dbReference>
<sequence length="156" mass="17481">MYGSERLADNRGLIQIQNIQAPMQSLALLPTIQALGVDLVHIQRMQDIYNRWGERILVRLFTDQERHSCQNANGYGYRWRSLAGRFGAKEAVKKILASQGQLVGLNEIEILNGTYGEPYIRLHGRAQAAFEHLGYTRLMLSISHDAGMAIATVIAS</sequence>
<comment type="cofactor">
    <cofactor evidence="8">
        <name>Mg(2+)</name>
        <dbReference type="ChEBI" id="CHEBI:18420"/>
    </cofactor>
</comment>
<reference evidence="10 11" key="1">
    <citation type="journal article" date="2021" name="Int. J. Syst. Evol. Microbiol.">
        <title>Reticulibacter mediterranei gen. nov., sp. nov., within the new family Reticulibacteraceae fam. nov., and Ktedonospora formicarum gen. nov., sp. nov., Ktedonobacter robiniae sp. nov., Dictyobacter formicarum sp. nov. and Dictyobacter arantiisoli sp. nov., belonging to the class Ktedonobacteria.</title>
        <authorList>
            <person name="Yabe S."/>
            <person name="Zheng Y."/>
            <person name="Wang C.M."/>
            <person name="Sakai Y."/>
            <person name="Abe K."/>
            <person name="Yokota A."/>
            <person name="Donadio S."/>
            <person name="Cavaletti L."/>
            <person name="Monciardini P."/>
        </authorList>
    </citation>
    <scope>NUCLEOTIDE SEQUENCE [LARGE SCALE GENOMIC DNA]</scope>
    <source>
        <strain evidence="10 11">SOSP1-30</strain>
    </source>
</reference>
<protein>
    <recommendedName>
        <fullName evidence="8">Holo-[acyl-carrier-protein] synthase</fullName>
        <shortName evidence="8">Holo-ACP synthase</shortName>
        <ecNumber evidence="8">2.7.8.7</ecNumber>
    </recommendedName>
    <alternativeName>
        <fullName evidence="8">4'-phosphopantetheinyl transferase AcpS</fullName>
    </alternativeName>
</protein>
<evidence type="ECO:0000256" key="1">
    <source>
        <dbReference type="ARBA" id="ARBA00022516"/>
    </source>
</evidence>
<dbReference type="Pfam" id="PF01648">
    <property type="entry name" value="ACPS"/>
    <property type="match status" value="1"/>
</dbReference>
<gene>
    <name evidence="10" type="primary">acpS_1</name>
    <name evidence="8" type="synonym">acpS</name>
    <name evidence="10" type="ORF">KSB_75980</name>
</gene>
<comment type="subcellular location">
    <subcellularLocation>
        <location evidence="8">Cytoplasm</location>
    </subcellularLocation>
</comment>
<evidence type="ECO:0000313" key="10">
    <source>
        <dbReference type="EMBL" id="GHO59123.1"/>
    </source>
</evidence>
<dbReference type="NCBIfam" id="TIGR00556">
    <property type="entry name" value="pantethn_trn"/>
    <property type="match status" value="1"/>
</dbReference>